<feature type="compositionally biased region" description="Basic and acidic residues" evidence="1">
    <location>
        <begin position="516"/>
        <end position="528"/>
    </location>
</feature>
<feature type="non-terminal residue" evidence="2">
    <location>
        <position position="730"/>
    </location>
</feature>
<keyword evidence="3" id="KW-1185">Reference proteome</keyword>
<dbReference type="EMBL" id="RBVV01000280">
    <property type="protein sequence ID" value="RNJ51984.1"/>
    <property type="molecule type" value="Genomic_DNA"/>
</dbReference>
<dbReference type="Proteomes" id="UP000267145">
    <property type="component" value="Unassembled WGS sequence"/>
</dbReference>
<dbReference type="AlphaFoldDB" id="A0A3M9XVF7"/>
<sequence>MATATSSQCPDQPPAHDPSSLLHTTDVVPPTAPDEQRPPSQADGQLPPNHTEDAAMALRKLLKGKEEEWSAVSRRTGRLTLLELPFDILRLIVNEITHTNDLTSLALTNSTLHNLAVPHIYSRFDIVWPDATQLAQSDSKSVDALTYGLSTLCLGSNFAVRAQKMFSPKRRGGSPPMARLHNDYARYIKKFSLGNGPDDWVAEYMITKESGKMLGTLVALAVAKMASLETFVWDMPTGVLSDIFMALASIQDRDPDEQSKLERVWVRWHDNADASASSSSTSPSSSIETQGVVPIGSTLTPIGILIPSTASHPRPRAPIPFAESRVEFPTFSVLPPLRSLSVLDIDELSYLDELAVAIGNSHENLEELRVGISAKAAHSDFVQTWDGPGLHQVDHNARWPGESTIGDRRLGGVLGVLVGKLYDIRRKSASRSRVKSALAPASLEAVSPAPDAATVFGDDAAPTDPHQEVAVQGDEPSPVSAVDEAADMNLASPSPVDHVPGTDSTADLGPRISTAPHREQLQRSNDDQTIRTRLDGKLKLKTLELERVPLSIQVCTKAIDWTVLTSLTILECAQHETLWKVLRKQFQPTPPVTSGHENGSSPKPSALTRVQYHLNVKKIHTDMASLPLINFIKDTLEQNSLEVFFLQDRRRSVPPAVTISQIFKGAIKRHRSSLRKVLLDSSEYKAPHGNLPESFRWLNWTATTEMLLYMTSGRMVSLRELSMSLQYRDW</sequence>
<protein>
    <recommendedName>
        <fullName evidence="4">F-box domain-containing protein</fullName>
    </recommendedName>
</protein>
<proteinExistence type="predicted"/>
<evidence type="ECO:0000256" key="1">
    <source>
        <dbReference type="SAM" id="MobiDB-lite"/>
    </source>
</evidence>
<gene>
    <name evidence="2" type="ORF">D7B24_004853</name>
</gene>
<feature type="region of interest" description="Disordered" evidence="1">
    <location>
        <begin position="457"/>
        <end position="528"/>
    </location>
</feature>
<evidence type="ECO:0008006" key="4">
    <source>
        <dbReference type="Google" id="ProtNLM"/>
    </source>
</evidence>
<evidence type="ECO:0000313" key="3">
    <source>
        <dbReference type="Proteomes" id="UP000267145"/>
    </source>
</evidence>
<dbReference type="GeneID" id="39608542"/>
<accession>A0A3M9XVF7</accession>
<dbReference type="RefSeq" id="XP_028490142.1">
    <property type="nucleotide sequence ID" value="XM_028639018.1"/>
</dbReference>
<name>A0A3M9XVF7_9PEZI</name>
<organism evidence="2 3">
    <name type="scientific">Verticillium nonalfalfae</name>
    <dbReference type="NCBI Taxonomy" id="1051616"/>
    <lineage>
        <taxon>Eukaryota</taxon>
        <taxon>Fungi</taxon>
        <taxon>Dikarya</taxon>
        <taxon>Ascomycota</taxon>
        <taxon>Pezizomycotina</taxon>
        <taxon>Sordariomycetes</taxon>
        <taxon>Hypocreomycetidae</taxon>
        <taxon>Glomerellales</taxon>
        <taxon>Plectosphaerellaceae</taxon>
        <taxon>Verticillium</taxon>
    </lineage>
</organism>
<feature type="region of interest" description="Disordered" evidence="1">
    <location>
        <begin position="1"/>
        <end position="50"/>
    </location>
</feature>
<evidence type="ECO:0000313" key="2">
    <source>
        <dbReference type="EMBL" id="RNJ51984.1"/>
    </source>
</evidence>
<dbReference type="STRING" id="1051616.A0A3M9XVF7"/>
<feature type="compositionally biased region" description="Polar residues" evidence="1">
    <location>
        <begin position="1"/>
        <end position="10"/>
    </location>
</feature>
<reference evidence="2 3" key="1">
    <citation type="submission" date="2018-10" db="EMBL/GenBank/DDBJ databases">
        <title>Genome sequence of Verticillium nonalfalfae VnAa140.</title>
        <authorList>
            <person name="Stajich J.E."/>
            <person name="Kasson M.T."/>
        </authorList>
    </citation>
    <scope>NUCLEOTIDE SEQUENCE [LARGE SCALE GENOMIC DNA]</scope>
    <source>
        <strain evidence="2 3">VnAa140</strain>
    </source>
</reference>
<comment type="caution">
    <text evidence="2">The sequence shown here is derived from an EMBL/GenBank/DDBJ whole genome shotgun (WGS) entry which is preliminary data.</text>
</comment>